<dbReference type="EMBL" id="QZWG01000013">
    <property type="protein sequence ID" value="RZB70753.1"/>
    <property type="molecule type" value="Genomic_DNA"/>
</dbReference>
<dbReference type="GO" id="GO:0016787">
    <property type="term" value="F:hydrolase activity"/>
    <property type="evidence" value="ECO:0007669"/>
    <property type="project" value="UniProtKB-KW"/>
</dbReference>
<feature type="domain" description="Helicase-associated" evidence="7">
    <location>
        <begin position="69"/>
        <end position="165"/>
    </location>
</feature>
<proteinExistence type="predicted"/>
<dbReference type="GO" id="GO:0005524">
    <property type="term" value="F:ATP binding"/>
    <property type="evidence" value="ECO:0007669"/>
    <property type="project" value="UniProtKB-KW"/>
</dbReference>
<evidence type="ECO:0000256" key="6">
    <source>
        <dbReference type="ARBA" id="ARBA00047984"/>
    </source>
</evidence>
<comment type="catalytic activity">
    <reaction evidence="6">
        <text>ATP + H2O = ADP + phosphate + H(+)</text>
        <dbReference type="Rhea" id="RHEA:13065"/>
        <dbReference type="ChEBI" id="CHEBI:15377"/>
        <dbReference type="ChEBI" id="CHEBI:15378"/>
        <dbReference type="ChEBI" id="CHEBI:30616"/>
        <dbReference type="ChEBI" id="CHEBI:43474"/>
        <dbReference type="ChEBI" id="CHEBI:456216"/>
        <dbReference type="EC" id="3.6.4.13"/>
    </reaction>
</comment>
<dbReference type="PANTHER" id="PTHR18934:SF81">
    <property type="entry name" value="ATP-DEPENDENT RNA HELICASE DEAH11, CHLOROPLASTIC-RELATED"/>
    <property type="match status" value="1"/>
</dbReference>
<dbReference type="SUPFAM" id="SSF52540">
    <property type="entry name" value="P-loop containing nucleoside triphosphate hydrolases"/>
    <property type="match status" value="1"/>
</dbReference>
<reference evidence="8 9" key="1">
    <citation type="submission" date="2018-09" db="EMBL/GenBank/DDBJ databases">
        <title>A high-quality reference genome of wild soybean provides a powerful tool to mine soybean genomes.</title>
        <authorList>
            <person name="Xie M."/>
            <person name="Chung C.Y.L."/>
            <person name="Li M.-W."/>
            <person name="Wong F.-L."/>
            <person name="Chan T.-F."/>
            <person name="Lam H.-M."/>
        </authorList>
    </citation>
    <scope>NUCLEOTIDE SEQUENCE [LARGE SCALE GENOMIC DNA]</scope>
    <source>
        <strain evidence="9">cv. W05</strain>
        <tissue evidence="8">Hypocotyl of etiolated seedlings</tissue>
    </source>
</reference>
<dbReference type="EC" id="3.6.4.13" evidence="1"/>
<dbReference type="GO" id="GO:0003724">
    <property type="term" value="F:RNA helicase activity"/>
    <property type="evidence" value="ECO:0007669"/>
    <property type="project" value="UniProtKB-EC"/>
</dbReference>
<dbReference type="AlphaFoldDB" id="A0A445HAI6"/>
<evidence type="ECO:0000256" key="3">
    <source>
        <dbReference type="ARBA" id="ARBA00022801"/>
    </source>
</evidence>
<dbReference type="SMART" id="SM00847">
    <property type="entry name" value="HA2"/>
    <property type="match status" value="1"/>
</dbReference>
<accession>A0A445HAI6</accession>
<evidence type="ECO:0000313" key="9">
    <source>
        <dbReference type="Proteomes" id="UP000289340"/>
    </source>
</evidence>
<dbReference type="InterPro" id="IPR027417">
    <property type="entry name" value="P-loop_NTPase"/>
</dbReference>
<keyword evidence="9" id="KW-1185">Reference proteome</keyword>
<keyword evidence="5" id="KW-0067">ATP-binding</keyword>
<name>A0A445HAI6_GLYSO</name>
<dbReference type="FunFam" id="1.10.10.2130:FF:000001">
    <property type="entry name" value="Pre-mRNA-splicing factor ATP-dependent RNA helicase"/>
    <property type="match status" value="1"/>
</dbReference>
<dbReference type="InterPro" id="IPR007502">
    <property type="entry name" value="Helicase-assoc_dom"/>
</dbReference>
<keyword evidence="4 8" id="KW-0347">Helicase</keyword>
<dbReference type="InterPro" id="IPR042035">
    <property type="entry name" value="DEAH_win-hel_dom"/>
</dbReference>
<dbReference type="FunFam" id="1.20.120.1080:FF:000033">
    <property type="entry name" value="RBR-type E3 ubiquitin transferase"/>
    <property type="match status" value="1"/>
</dbReference>
<evidence type="ECO:0000256" key="2">
    <source>
        <dbReference type="ARBA" id="ARBA00022741"/>
    </source>
</evidence>
<evidence type="ECO:0000256" key="1">
    <source>
        <dbReference type="ARBA" id="ARBA00012552"/>
    </source>
</evidence>
<dbReference type="Pfam" id="PF21010">
    <property type="entry name" value="HA2_C"/>
    <property type="match status" value="1"/>
</dbReference>
<evidence type="ECO:0000313" key="8">
    <source>
        <dbReference type="EMBL" id="RZB70753.1"/>
    </source>
</evidence>
<keyword evidence="3" id="KW-0378">Hydrolase</keyword>
<dbReference type="PANTHER" id="PTHR18934">
    <property type="entry name" value="ATP-DEPENDENT RNA HELICASE"/>
    <property type="match status" value="1"/>
</dbReference>
<protein>
    <recommendedName>
        <fullName evidence="1">RNA helicase</fullName>
        <ecNumber evidence="1">3.6.4.13</ecNumber>
    </recommendedName>
</protein>
<dbReference type="Gene3D" id="1.10.10.2130">
    <property type="entry name" value="DEAH helicase family, winged-helix domain"/>
    <property type="match status" value="1"/>
</dbReference>
<dbReference type="GO" id="GO:0003723">
    <property type="term" value="F:RNA binding"/>
    <property type="evidence" value="ECO:0007669"/>
    <property type="project" value="TreeGrafter"/>
</dbReference>
<keyword evidence="2" id="KW-0547">Nucleotide-binding</keyword>
<organism evidence="8 9">
    <name type="scientific">Glycine soja</name>
    <name type="common">Wild soybean</name>
    <dbReference type="NCBI Taxonomy" id="3848"/>
    <lineage>
        <taxon>Eukaryota</taxon>
        <taxon>Viridiplantae</taxon>
        <taxon>Streptophyta</taxon>
        <taxon>Embryophyta</taxon>
        <taxon>Tracheophyta</taxon>
        <taxon>Spermatophyta</taxon>
        <taxon>Magnoliopsida</taxon>
        <taxon>eudicotyledons</taxon>
        <taxon>Gunneridae</taxon>
        <taxon>Pentapetalae</taxon>
        <taxon>rosids</taxon>
        <taxon>fabids</taxon>
        <taxon>Fabales</taxon>
        <taxon>Fabaceae</taxon>
        <taxon>Papilionoideae</taxon>
        <taxon>50 kb inversion clade</taxon>
        <taxon>NPAAA clade</taxon>
        <taxon>indigoferoid/millettioid clade</taxon>
        <taxon>Phaseoleae</taxon>
        <taxon>Glycine</taxon>
        <taxon>Glycine subgen. Soja</taxon>
    </lineage>
</organism>
<evidence type="ECO:0000256" key="4">
    <source>
        <dbReference type="ARBA" id="ARBA00022806"/>
    </source>
</evidence>
<comment type="caution">
    <text evidence="8">The sequence shown here is derived from an EMBL/GenBank/DDBJ whole genome shotgun (WGS) entry which is preliminary data.</text>
</comment>
<evidence type="ECO:0000259" key="7">
    <source>
        <dbReference type="SMART" id="SM00847"/>
    </source>
</evidence>
<dbReference type="Proteomes" id="UP000289340">
    <property type="component" value="Chromosome 13"/>
</dbReference>
<evidence type="ECO:0000256" key="5">
    <source>
        <dbReference type="ARBA" id="ARBA00022840"/>
    </source>
</evidence>
<gene>
    <name evidence="8" type="ORF">D0Y65_035626</name>
</gene>
<sequence length="261" mass="29676">MNISHKCLGPGVCYRLYTKVDYQSMDLNQESEIRRVHLGVAVLRILALGVKDVLGFDFVDAPSPSSIDMAIKNLIQLRAIELNYDVHDLTSEGWCLVRMGIEPRLGKLILGCFKHGLGKEGIILATVMANASSIFCRVGSEFDKQRFDGLKVQFCHCDGDLFTLLSVYKEWEALPRERKNKWCWENNINAKSMRSYWRWDTCMPSNHDKNLKRVILSSPAENVAMYSGCFIEVNVDNNEIHLYASSNYMDIALGLVNDVLE</sequence>